<keyword evidence="2" id="KW-1185">Reference proteome</keyword>
<protein>
    <submittedName>
        <fullName evidence="1">Golgi transport complex subunit 7</fullName>
    </submittedName>
</protein>
<sequence>MLQNKSESKGKQLEAYLASETWSPTQVINQLLGEFSRDSVADICQQAEDAGVELLNEVDALIYLGSSKMDGLLDGLTQSLPKLDQDLRLLRYRSEQLVSSTANLTIEEDMLSELNDLRLVHDQKMQLAAELEALIDADAWNGLETDVVSALNQGNFLTAAKKYMSAQSSLDSNVKHPSYSSRSNLLYAIRQKMYAHYRIPFSDAISAKDGGSVKVLISAYRILGATETPILHYAKQIVKPLAGTSISSSNDVGWLCTKLCSLLHSDLDWILDAFKDLAPNVIGSTISTAISMARPNIQRYLESSVESQYIEAMACHHFIDQMIQFAERTVITSLERLDADSEENFLTEAELKRSYFDRVQRPVLVRVIDLLRGTLDWLLPYQLNYSSHEAALIKSGTRDAVSTMVRCFNFTLGFGVSSLPSLLSLVLGEVLSEMEDTLSRIRADYILAHLKPNSDINWELFNATIKLFSKSVNVSHQITKYMESFSVLFWPLKKGIRLSVKDSPAVEIQQFLNRDLVELEEFDGKVNLGSLTSLTILSGSSLNSQQLHKFLSQLTSSQVCFNQPLEQLAELHTSLGKVQFDILFQPLNSYLKAYLPSPKPKAGSFPKFEVPKFSLVPTSAISSLGERLLTLTQRLEPYTTEPSLFKYMLKINTELTPNDVLEVVEPPSKTEVLQTWISSLAHGAMTSFIQKIRENFAKSNGGSSLTQVHTDAAYLINVVTALGVSPCADLAFLSALSGMDPKRFSSFSNHLLSSSAEKDKLVETLSSYPEFDDTQDLCHQLLAADQALDPSSPGQCVKVIVASPDLVGSLLRTRELVSLI</sequence>
<proteinExistence type="predicted"/>
<organism evidence="1 2">
    <name type="scientific">Entomophthora muscae</name>
    <dbReference type="NCBI Taxonomy" id="34485"/>
    <lineage>
        <taxon>Eukaryota</taxon>
        <taxon>Fungi</taxon>
        <taxon>Fungi incertae sedis</taxon>
        <taxon>Zoopagomycota</taxon>
        <taxon>Entomophthoromycotina</taxon>
        <taxon>Entomophthoromycetes</taxon>
        <taxon>Entomophthorales</taxon>
        <taxon>Entomophthoraceae</taxon>
        <taxon>Entomophthora</taxon>
    </lineage>
</organism>
<dbReference type="Proteomes" id="UP001165960">
    <property type="component" value="Unassembled WGS sequence"/>
</dbReference>
<comment type="caution">
    <text evidence="1">The sequence shown here is derived from an EMBL/GenBank/DDBJ whole genome shotgun (WGS) entry which is preliminary data.</text>
</comment>
<evidence type="ECO:0000313" key="2">
    <source>
        <dbReference type="Proteomes" id="UP001165960"/>
    </source>
</evidence>
<name>A0ACC2RF71_9FUNG</name>
<dbReference type="EMBL" id="QTSX02007336">
    <property type="protein sequence ID" value="KAJ9048718.1"/>
    <property type="molecule type" value="Genomic_DNA"/>
</dbReference>
<accession>A0ACC2RF71</accession>
<evidence type="ECO:0000313" key="1">
    <source>
        <dbReference type="EMBL" id="KAJ9048718.1"/>
    </source>
</evidence>
<gene>
    <name evidence="1" type="primary">COG7_2</name>
    <name evidence="1" type="ORF">DSO57_1032035</name>
</gene>
<reference evidence="1" key="1">
    <citation type="submission" date="2022-04" db="EMBL/GenBank/DDBJ databases">
        <title>Genome of the entomopathogenic fungus Entomophthora muscae.</title>
        <authorList>
            <person name="Elya C."/>
            <person name="Lovett B.R."/>
            <person name="Lee E."/>
            <person name="Macias A.M."/>
            <person name="Hajek A.E."/>
            <person name="De Bivort B.L."/>
            <person name="Kasson M.T."/>
            <person name="De Fine Licht H.H."/>
            <person name="Stajich J.E."/>
        </authorList>
    </citation>
    <scope>NUCLEOTIDE SEQUENCE</scope>
    <source>
        <strain evidence="1">Berkeley</strain>
    </source>
</reference>